<dbReference type="PANTHER" id="PTHR24198">
    <property type="entry name" value="ANKYRIN REPEAT AND PROTEIN KINASE DOMAIN-CONTAINING PROTEIN"/>
    <property type="match status" value="1"/>
</dbReference>
<organism evidence="7 8">
    <name type="scientific">Bionectria ochroleuca</name>
    <name type="common">Gliocladium roseum</name>
    <dbReference type="NCBI Taxonomy" id="29856"/>
    <lineage>
        <taxon>Eukaryota</taxon>
        <taxon>Fungi</taxon>
        <taxon>Dikarya</taxon>
        <taxon>Ascomycota</taxon>
        <taxon>Pezizomycotina</taxon>
        <taxon>Sordariomycetes</taxon>
        <taxon>Hypocreomycetidae</taxon>
        <taxon>Hypocreales</taxon>
        <taxon>Bionectriaceae</taxon>
        <taxon>Clonostachys</taxon>
    </lineage>
</organism>
<dbReference type="Gene3D" id="1.25.40.20">
    <property type="entry name" value="Ankyrin repeat-containing domain"/>
    <property type="match status" value="2"/>
</dbReference>
<comment type="caution">
    <text evidence="7">The sequence shown here is derived from an EMBL/GenBank/DDBJ whole genome shotgun (WGS) entry which is preliminary data.</text>
</comment>
<dbReference type="Proteomes" id="UP000766486">
    <property type="component" value="Unassembled WGS sequence"/>
</dbReference>
<keyword evidence="2 3" id="KW-0040">ANK repeat</keyword>
<evidence type="ECO:0000256" key="3">
    <source>
        <dbReference type="PROSITE-ProRule" id="PRU00023"/>
    </source>
</evidence>
<dbReference type="SMART" id="SM00248">
    <property type="entry name" value="ANK"/>
    <property type="match status" value="6"/>
</dbReference>
<feature type="repeat" description="ANK" evidence="3">
    <location>
        <begin position="1065"/>
        <end position="1098"/>
    </location>
</feature>
<feature type="region of interest" description="Disordered" evidence="4">
    <location>
        <begin position="189"/>
        <end position="214"/>
    </location>
</feature>
<keyword evidence="5" id="KW-0812">Transmembrane</keyword>
<reference evidence="7 8" key="1">
    <citation type="submission" date="2019-06" db="EMBL/GenBank/DDBJ databases">
        <authorList>
            <person name="Broberg M."/>
        </authorList>
    </citation>
    <scope>NUCLEOTIDE SEQUENCE [LARGE SCALE GENOMIC DNA]</scope>
</reference>
<feature type="signal peptide" evidence="6">
    <location>
        <begin position="1"/>
        <end position="18"/>
    </location>
</feature>
<keyword evidence="5" id="KW-0472">Membrane</keyword>
<feature type="compositionally biased region" description="Low complexity" evidence="4">
    <location>
        <begin position="195"/>
        <end position="211"/>
    </location>
</feature>
<proteinExistence type="predicted"/>
<feature type="chain" id="PRO_5045071832" evidence="6">
    <location>
        <begin position="19"/>
        <end position="1469"/>
    </location>
</feature>
<dbReference type="PROSITE" id="PS50297">
    <property type="entry name" value="ANK_REP_REGION"/>
    <property type="match status" value="2"/>
</dbReference>
<sequence>MRLFALLLILALAGPVHAAWTDDIPNNVASDIAPLIALFGDKVLLHWLSQSLSYVEVVMLAVCPIGVPAIISSAIRLTGHQVAKNLIGRPRESRAAVEAELTPVTSAEVSECWDGERVVRTTGEADMQEFFILKRIGGSGSGTGVAVKKLSECVGTHLEAGKALSPRDEILKLVEHVRKFFLHLPRSDVEHGHSSHTTSSSTTPNSTPTSSGEPELLIIKNDKNTSPNLSLNLQSHLNRPLLYLSALLSLAIQGISLSFPRMLADLGFPLSVKNGQPVPPWAETLYVSGSSGLFFFSFVLCCIVVKSTKKVVYRPINGWQMERLVWLQSKAIINDQHFLPYAIYPKDQHDYVITSERATRLNPPAEERSWTLRLGLSSALCCTVSSIMCVASFAIQLTGLRLLHPFLQILHISCLVFMIVVRSCFSHHLSKQPDAVPLIPEHEMDWLAMVVQNGVGNFPWSEKTKKNTHEEPGSVDRPWGSLGGFDWTPPKWKDLNGCQPLVPNGHLQADTGTTKAQSALKARRGMAQAAGRRGPLAEFAVSVAQAVEGTLNTLSSSGEAYFEPDCKSFLWNLEDDGESQVQFLLSLVDNKQWYLPADELEALLSLMFFRIRYNDNQRERRPTSERHEDISSEAPVGHACIVKRDTWLRGRYKTFRAHRDDSTPAQGGPDLSHLLAQSQGLNLWFKEPFENARKFGFLGFNHEHSSTLCPEAFQGQDFCGLDKLNLFTRESVGSQEKAHAQHLFNLFMWSLAKTLQKPIGGETCVRLFPKPKTGSKKVRFAFSNSLVDRISTILDSSGLGHGQPSDPVILLPLLASDKLPCSQMFKAIKECAVSCTRKPVKQKLHVYKWAFYNLLKFPAQKSLFIMVAAALIEGFELKLEGTLHYEPTLKNQDELEDDYVAVIKATLNHLEDADQVVLSSLICLSEAHNRHIDNLLIAVFRAKKWNIRSELFKKPAKPSLLWQLTPLQRFCLQDGDRSDRAMTEIIQRNAKCIDATDSIGRTALHHAVQKNNMRLVQMLLEHGANADRADVLGRTPLHLGAHSNIGVVNALFNYSEGVVNMRDLAGLTPLHHATAWGNKMVMYRLLSVRGTNLQLSDNRGATFSHYIARYHKGAPIIGALPFFRNPDHDIHGRTPYHMAVMNPHIPLSEFSIIFDSYDTVEEEDCRAKTPLGLARRIMLQHGCGRVSVSKRHDAHFSGAFNSLSEQRGLEPISENPEDTPDPVPAHNLTPLHLYCLNGEDLSDNKIAEVIRANADDINAVDILGRTAIHYDIQREHDRKLELDPKEVLNVRDSNGLTPLHHVAAWGNLDVLEPLAETQAITSDTSDDGGAKPVNYCARYREADEIASVVKSEPGLMNMKTCDYRGRSGFHLAVINPKIKPDDIPKIFTLFMHFNYRDSFSETPLDLALRIWAYGCGHACSSACKDRMEAFVPRLIIQREILRKQLKMPKKERLVQGGPLKTEGSSSFEV</sequence>
<keyword evidence="1" id="KW-0677">Repeat</keyword>
<name>A0ABY6U1I4_BIOOC</name>
<evidence type="ECO:0000256" key="2">
    <source>
        <dbReference type="ARBA" id="ARBA00023043"/>
    </source>
</evidence>
<dbReference type="SUPFAM" id="SSF48403">
    <property type="entry name" value="Ankyrin repeat"/>
    <property type="match status" value="2"/>
</dbReference>
<accession>A0ABY6U1I4</accession>
<dbReference type="Pfam" id="PF12796">
    <property type="entry name" value="Ank_2"/>
    <property type="match status" value="1"/>
</dbReference>
<dbReference type="EMBL" id="CABFNS010000711">
    <property type="protein sequence ID" value="VUC23767.1"/>
    <property type="molecule type" value="Genomic_DNA"/>
</dbReference>
<keyword evidence="5" id="KW-1133">Transmembrane helix</keyword>
<evidence type="ECO:0000313" key="7">
    <source>
        <dbReference type="EMBL" id="VUC23767.1"/>
    </source>
</evidence>
<feature type="transmembrane region" description="Helical" evidence="5">
    <location>
        <begin position="284"/>
        <end position="305"/>
    </location>
</feature>
<evidence type="ECO:0000313" key="8">
    <source>
        <dbReference type="Proteomes" id="UP000766486"/>
    </source>
</evidence>
<evidence type="ECO:0000256" key="4">
    <source>
        <dbReference type="SAM" id="MobiDB-lite"/>
    </source>
</evidence>
<feature type="transmembrane region" description="Helical" evidence="5">
    <location>
        <begin position="374"/>
        <end position="396"/>
    </location>
</feature>
<evidence type="ECO:0000256" key="6">
    <source>
        <dbReference type="SAM" id="SignalP"/>
    </source>
</evidence>
<dbReference type="InterPro" id="IPR002110">
    <property type="entry name" value="Ankyrin_rpt"/>
</dbReference>
<dbReference type="PANTHER" id="PTHR24198:SF165">
    <property type="entry name" value="ANKYRIN REPEAT-CONTAINING PROTEIN-RELATED"/>
    <property type="match status" value="1"/>
</dbReference>
<feature type="transmembrane region" description="Helical" evidence="5">
    <location>
        <begin position="241"/>
        <end position="264"/>
    </location>
</feature>
<evidence type="ECO:0000256" key="1">
    <source>
        <dbReference type="ARBA" id="ARBA00022737"/>
    </source>
</evidence>
<feature type="repeat" description="ANK" evidence="3">
    <location>
        <begin position="999"/>
        <end position="1031"/>
    </location>
</feature>
<evidence type="ECO:0000256" key="5">
    <source>
        <dbReference type="SAM" id="Phobius"/>
    </source>
</evidence>
<dbReference type="InterPro" id="IPR036770">
    <property type="entry name" value="Ankyrin_rpt-contain_sf"/>
</dbReference>
<keyword evidence="6" id="KW-0732">Signal</keyword>
<protein>
    <submittedName>
        <fullName evidence="7">Uncharacterized protein</fullName>
    </submittedName>
</protein>
<dbReference type="PROSITE" id="PS50088">
    <property type="entry name" value="ANK_REPEAT"/>
    <property type="match status" value="3"/>
</dbReference>
<feature type="transmembrane region" description="Helical" evidence="5">
    <location>
        <begin position="52"/>
        <end position="75"/>
    </location>
</feature>
<keyword evidence="8" id="KW-1185">Reference proteome</keyword>
<feature type="repeat" description="ANK" evidence="3">
    <location>
        <begin position="1294"/>
        <end position="1326"/>
    </location>
</feature>
<gene>
    <name evidence="7" type="ORF">CLO192961_LOCUS125344</name>
</gene>